<dbReference type="RefSeq" id="WP_038609504.1">
    <property type="nucleotide sequence ID" value="NZ_CP009215.1"/>
</dbReference>
<dbReference type="HOGENOM" id="CLU_000445_20_1_11"/>
<evidence type="ECO:0000259" key="11">
    <source>
        <dbReference type="Pfam" id="PF07730"/>
    </source>
</evidence>
<dbReference type="GO" id="GO:0016020">
    <property type="term" value="C:membrane"/>
    <property type="evidence" value="ECO:0007669"/>
    <property type="project" value="InterPro"/>
</dbReference>
<reference evidence="12 13" key="1">
    <citation type="submission" date="2014-08" db="EMBL/GenBank/DDBJ databases">
        <title>Complete genome sequence of Corynebacterium ureicelerivorans DSM 45051, a lipophilic and urea-splitting isolate from a blood culture of a septicaemia patient.</title>
        <authorList>
            <person name="Tippelt A."/>
            <person name="Albersmeier A."/>
            <person name="Brinkrolf K."/>
            <person name="Ruckert C."/>
            <person name="Tauch A."/>
        </authorList>
    </citation>
    <scope>NUCLEOTIDE SEQUENCE [LARGE SCALE GENOMIC DNA]</scope>
    <source>
        <strain evidence="12 13">IMMIB RIV-2301</strain>
    </source>
</reference>
<dbReference type="InterPro" id="IPR003594">
    <property type="entry name" value="HATPase_dom"/>
</dbReference>
<dbReference type="AlphaFoldDB" id="A0A077HJ26"/>
<keyword evidence="7" id="KW-0067">ATP-binding</keyword>
<evidence type="ECO:0000256" key="4">
    <source>
        <dbReference type="ARBA" id="ARBA00022679"/>
    </source>
</evidence>
<evidence type="ECO:0000313" key="13">
    <source>
        <dbReference type="Proteomes" id="UP000028939"/>
    </source>
</evidence>
<dbReference type="OrthoDB" id="227596at2"/>
<evidence type="ECO:0000256" key="7">
    <source>
        <dbReference type="ARBA" id="ARBA00022840"/>
    </source>
</evidence>
<keyword evidence="8" id="KW-0902">Two-component regulatory system</keyword>
<dbReference type="PANTHER" id="PTHR24421:SF10">
    <property type="entry name" value="NITRATE_NITRITE SENSOR PROTEIN NARQ"/>
    <property type="match status" value="1"/>
</dbReference>
<feature type="transmembrane region" description="Helical" evidence="9">
    <location>
        <begin position="32"/>
        <end position="50"/>
    </location>
</feature>
<accession>A0A077HJ26</accession>
<dbReference type="GO" id="GO:0005524">
    <property type="term" value="F:ATP binding"/>
    <property type="evidence" value="ECO:0007669"/>
    <property type="project" value="UniProtKB-KW"/>
</dbReference>
<gene>
    <name evidence="12" type="ORF">CUREI_01290</name>
</gene>
<dbReference type="CDD" id="cd16917">
    <property type="entry name" value="HATPase_UhpB-NarQ-NarX-like"/>
    <property type="match status" value="1"/>
</dbReference>
<dbReference type="Gene3D" id="3.30.565.10">
    <property type="entry name" value="Histidine kinase-like ATPase, C-terminal domain"/>
    <property type="match status" value="1"/>
</dbReference>
<feature type="domain" description="Signal transduction histidine kinase subgroup 3 dimerisation and phosphoacceptor" evidence="11">
    <location>
        <begin position="184"/>
        <end position="245"/>
    </location>
</feature>
<keyword evidence="9" id="KW-1133">Transmembrane helix</keyword>
<keyword evidence="13" id="KW-1185">Reference proteome</keyword>
<dbReference type="InterPro" id="IPR036890">
    <property type="entry name" value="HATPase_C_sf"/>
</dbReference>
<dbReference type="InterPro" id="IPR050482">
    <property type="entry name" value="Sensor_HK_TwoCompSys"/>
</dbReference>
<evidence type="ECO:0000256" key="1">
    <source>
        <dbReference type="ARBA" id="ARBA00000085"/>
    </source>
</evidence>
<evidence type="ECO:0000256" key="3">
    <source>
        <dbReference type="ARBA" id="ARBA00022553"/>
    </source>
</evidence>
<evidence type="ECO:0000259" key="10">
    <source>
        <dbReference type="Pfam" id="PF02518"/>
    </source>
</evidence>
<dbReference type="Pfam" id="PF07730">
    <property type="entry name" value="HisKA_3"/>
    <property type="match status" value="1"/>
</dbReference>
<feature type="domain" description="Histidine kinase/HSP90-like ATPase" evidence="10">
    <location>
        <begin position="286"/>
        <end position="366"/>
    </location>
</feature>
<feature type="transmembrane region" description="Helical" evidence="9">
    <location>
        <begin position="81"/>
        <end position="98"/>
    </location>
</feature>
<evidence type="ECO:0000256" key="6">
    <source>
        <dbReference type="ARBA" id="ARBA00022777"/>
    </source>
</evidence>
<keyword evidence="3" id="KW-0597">Phosphoprotein</keyword>
<evidence type="ECO:0000256" key="8">
    <source>
        <dbReference type="ARBA" id="ARBA00023012"/>
    </source>
</evidence>
<dbReference type="KEGG" id="cuv:CUREI_01290"/>
<dbReference type="InterPro" id="IPR011712">
    <property type="entry name" value="Sig_transdc_His_kin_sub3_dim/P"/>
</dbReference>
<dbReference type="PANTHER" id="PTHR24421">
    <property type="entry name" value="NITRATE/NITRITE SENSOR PROTEIN NARX-RELATED"/>
    <property type="match status" value="1"/>
</dbReference>
<dbReference type="EC" id="2.7.13.3" evidence="2"/>
<dbReference type="STRING" id="401472.CUREI_01290"/>
<dbReference type="SUPFAM" id="SSF55874">
    <property type="entry name" value="ATPase domain of HSP90 chaperone/DNA topoisomerase II/histidine kinase"/>
    <property type="match status" value="1"/>
</dbReference>
<protein>
    <recommendedName>
        <fullName evidence="2">histidine kinase</fullName>
        <ecNumber evidence="2">2.7.13.3</ecNumber>
    </recommendedName>
</protein>
<dbReference type="Proteomes" id="UP000028939">
    <property type="component" value="Chromosome"/>
</dbReference>
<keyword evidence="9" id="KW-0812">Transmembrane</keyword>
<sequence>MHVKTGDAVLAVAATVLAAVYTVSAISDPGAAAWAQALLSWGFVAAFAVLTGKPRVASAALVALNTAWALVWLAAPVNLGYSMWVLAVPVAPFVAGRYAGKRFALGVLAAACAWALLSPFMWTWDEQLVLFYRRGVDGALTLALHWAACAVAYLLGANLAGEEAARRRAAEAKEQRLAAARVDERQAIARDIHDVLGHSLTLIKAQANAGLASGREREALQQINAAAGESLAEIRLLVRGLRESDRGFAPVAGIAELPALVQRFRNAGMQVTLDAPPISVPPVTSLAIHRIVAEALTNAARHQMDPVVSVRVTSGQTVVVEVVSTGRVCPQPGTGVGLEGLRERAASVGGTLEAWQAGEEFTVRAELAA</sequence>
<dbReference type="Pfam" id="PF02518">
    <property type="entry name" value="HATPase_c"/>
    <property type="match status" value="1"/>
</dbReference>
<name>A0A077HJ26_9CORY</name>
<dbReference type="Gene3D" id="1.20.5.1930">
    <property type="match status" value="1"/>
</dbReference>
<dbReference type="GO" id="GO:0046983">
    <property type="term" value="F:protein dimerization activity"/>
    <property type="evidence" value="ECO:0007669"/>
    <property type="project" value="InterPro"/>
</dbReference>
<proteinExistence type="predicted"/>
<dbReference type="GO" id="GO:0000155">
    <property type="term" value="F:phosphorelay sensor kinase activity"/>
    <property type="evidence" value="ECO:0007669"/>
    <property type="project" value="InterPro"/>
</dbReference>
<feature type="transmembrane region" description="Helical" evidence="9">
    <location>
        <begin position="142"/>
        <end position="160"/>
    </location>
</feature>
<keyword evidence="5" id="KW-0547">Nucleotide-binding</keyword>
<evidence type="ECO:0000256" key="2">
    <source>
        <dbReference type="ARBA" id="ARBA00012438"/>
    </source>
</evidence>
<keyword evidence="9" id="KW-0472">Membrane</keyword>
<dbReference type="EMBL" id="CP009215">
    <property type="protein sequence ID" value="AIL96129.1"/>
    <property type="molecule type" value="Genomic_DNA"/>
</dbReference>
<feature type="transmembrane region" description="Helical" evidence="9">
    <location>
        <begin position="103"/>
        <end position="122"/>
    </location>
</feature>
<feature type="transmembrane region" description="Helical" evidence="9">
    <location>
        <begin position="57"/>
        <end position="75"/>
    </location>
</feature>
<evidence type="ECO:0000256" key="9">
    <source>
        <dbReference type="SAM" id="Phobius"/>
    </source>
</evidence>
<keyword evidence="4" id="KW-0808">Transferase</keyword>
<keyword evidence="6" id="KW-0418">Kinase</keyword>
<organism evidence="12 13">
    <name type="scientific">Corynebacterium ureicelerivorans</name>
    <dbReference type="NCBI Taxonomy" id="401472"/>
    <lineage>
        <taxon>Bacteria</taxon>
        <taxon>Bacillati</taxon>
        <taxon>Actinomycetota</taxon>
        <taxon>Actinomycetes</taxon>
        <taxon>Mycobacteriales</taxon>
        <taxon>Corynebacteriaceae</taxon>
        <taxon>Corynebacterium</taxon>
    </lineage>
</organism>
<comment type="catalytic activity">
    <reaction evidence="1">
        <text>ATP + protein L-histidine = ADP + protein N-phospho-L-histidine.</text>
        <dbReference type="EC" id="2.7.13.3"/>
    </reaction>
</comment>
<evidence type="ECO:0000256" key="5">
    <source>
        <dbReference type="ARBA" id="ARBA00022741"/>
    </source>
</evidence>
<evidence type="ECO:0000313" key="12">
    <source>
        <dbReference type="EMBL" id="AIL96129.1"/>
    </source>
</evidence>